<evidence type="ECO:0000313" key="4">
    <source>
        <dbReference type="Proteomes" id="UP000315460"/>
    </source>
</evidence>
<evidence type="ECO:0000313" key="3">
    <source>
        <dbReference type="EMBL" id="SMO42353.1"/>
    </source>
</evidence>
<dbReference type="PANTHER" id="PTHR35149:SF2">
    <property type="entry name" value="DUF262 DOMAIN-CONTAINING PROTEIN"/>
    <property type="match status" value="1"/>
</dbReference>
<feature type="domain" description="GmrSD restriction endonucleases C-terminal" evidence="2">
    <location>
        <begin position="432"/>
        <end position="568"/>
    </location>
</feature>
<sequence length="704" mass="79146">MKATATTVLKLIQGSKVFLIPTFQRRYTWRKNQWSQLWNDLVAEAEIDHPEDPETLYGHFLGSVVLHPALGPASTLMRHQVIDGQQRLTTILVLLAAIRDSRKQLLPEWNPREIDDQYLSNPYNKDYPHRLIPTKLDREAYRQTVHENNPTGDIGIAYNYFKSEIGKSFGNDSEKLTKIENTLLLHMLLVEITTKTGDSVNSIFNTLNSKGMDLSAADLVRNEILHHIGEAEAEGAYDRFWIPMETALVSPKSKQTDREFVTFLWSREVAFNPKTSRDDLFPTFERRLRNDLKELTSGDPQSYALAHLEEMYVDHNLFLAIRKPRLASFEIDGAEPLLDNLARLADWRAEPATPIALAILKGVVSQNITVDDGADAIHLLLSYLVKRTLNGIPTNQLNRLFAPIAFELTNRPRGTTATNLLHSSLSKPGYYWPTDDQVLANVGSNPIYVSARRYVKFLLSVAENRMPGTDSPSLTRVQIDHIMPQELSDGWVDDFNDAGVDFADAEAVLHTLGNLTLTENNQRMGNSPFSEKKERYFSNSALRLNRALNEYGFFEPNTIRVRSVELAELILEEFYFKPLIGGSSSSKDSNSGSSVEERLFSLLQSLPVGKWVTDAQLTESLGATPRVLHPLINGLDPTLARLVRDSATDIPNWIGDGLRNQIREQDDAQGLLHSNVSNAELLAIVSETENNENEGVDDIDEGIS</sequence>
<gene>
    <name evidence="3" type="ORF">SAMN06265174_101536</name>
</gene>
<evidence type="ECO:0000259" key="2">
    <source>
        <dbReference type="Pfam" id="PF07510"/>
    </source>
</evidence>
<dbReference type="PANTHER" id="PTHR35149">
    <property type="entry name" value="SLL5132 PROTEIN"/>
    <property type="match status" value="1"/>
</dbReference>
<dbReference type="InterPro" id="IPR011089">
    <property type="entry name" value="GmrSD_C"/>
</dbReference>
<dbReference type="EMBL" id="FXTG01000001">
    <property type="protein sequence ID" value="SMO42353.1"/>
    <property type="molecule type" value="Genomic_DNA"/>
</dbReference>
<evidence type="ECO:0000259" key="1">
    <source>
        <dbReference type="Pfam" id="PF03235"/>
    </source>
</evidence>
<feature type="domain" description="GmrSD restriction endonucleases N-terminal" evidence="1">
    <location>
        <begin position="9"/>
        <end position="224"/>
    </location>
</feature>
<protein>
    <submittedName>
        <fullName evidence="3">Uncharacterized conserved protein, contains ParB-like and HNH nuclease domains</fullName>
    </submittedName>
</protein>
<dbReference type="Proteomes" id="UP000315460">
    <property type="component" value="Unassembled WGS sequence"/>
</dbReference>
<accession>A0ABY1MXP1</accession>
<dbReference type="RefSeq" id="WP_154828133.1">
    <property type="nucleotide sequence ID" value="NZ_BAAAQH010000004.1"/>
</dbReference>
<name>A0ABY1MXP1_9ACTN</name>
<dbReference type="InterPro" id="IPR004919">
    <property type="entry name" value="GmrSD_N"/>
</dbReference>
<organism evidence="3 4">
    <name type="scientific">Dietzia kunjamensis subsp. schimae</name>
    <dbReference type="NCBI Taxonomy" id="498198"/>
    <lineage>
        <taxon>Bacteria</taxon>
        <taxon>Bacillati</taxon>
        <taxon>Actinomycetota</taxon>
        <taxon>Actinomycetes</taxon>
        <taxon>Mycobacteriales</taxon>
        <taxon>Dietziaceae</taxon>
        <taxon>Dietzia</taxon>
    </lineage>
</organism>
<dbReference type="Pfam" id="PF07510">
    <property type="entry name" value="GmrSD_C"/>
    <property type="match status" value="1"/>
</dbReference>
<dbReference type="Pfam" id="PF03235">
    <property type="entry name" value="GmrSD_N"/>
    <property type="match status" value="1"/>
</dbReference>
<comment type="caution">
    <text evidence="3">The sequence shown here is derived from an EMBL/GenBank/DDBJ whole genome shotgun (WGS) entry which is preliminary data.</text>
</comment>
<keyword evidence="4" id="KW-1185">Reference proteome</keyword>
<reference evidence="3 4" key="1">
    <citation type="submission" date="2017-05" db="EMBL/GenBank/DDBJ databases">
        <authorList>
            <person name="Varghese N."/>
            <person name="Submissions S."/>
        </authorList>
    </citation>
    <scope>NUCLEOTIDE SEQUENCE [LARGE SCALE GENOMIC DNA]</scope>
    <source>
        <strain evidence="3 4">DSM 45139</strain>
    </source>
</reference>
<proteinExistence type="predicted"/>